<evidence type="ECO:0000259" key="1">
    <source>
        <dbReference type="Pfam" id="PF13192"/>
    </source>
</evidence>
<sequence length="214" mass="23526">MLDQNIKTQLKAYLERLESPIELVAALDESDKAAQIKELVTEIAELSDKVTARFDGNNTHRPSFGVAKAGEQPRVFFAGLPMGHEFTSLILALLQVSGYAPKVSDEVLNQIKGLNLKANFDVFVSLSCHNCPDVVQALNLIAIYNPNTTATMIDGAFFQDEVEQRKIMAVPMVFQDNEHIGQGRMTLEEIVAKLDTNSAEKDAAALNAKDTFDV</sequence>
<dbReference type="InterPro" id="IPR044141">
    <property type="entry name" value="AhpF_NTD_C"/>
</dbReference>
<dbReference type="RefSeq" id="WP_205731672.1">
    <property type="nucleotide sequence ID" value="NZ_NEPB01000017.1"/>
</dbReference>
<organism evidence="2 3">
    <name type="scientific">Acinetobacter baumannii</name>
    <dbReference type="NCBI Taxonomy" id="470"/>
    <lineage>
        <taxon>Bacteria</taxon>
        <taxon>Pseudomonadati</taxon>
        <taxon>Pseudomonadota</taxon>
        <taxon>Gammaproteobacteria</taxon>
        <taxon>Moraxellales</taxon>
        <taxon>Moraxellaceae</taxon>
        <taxon>Acinetobacter</taxon>
        <taxon>Acinetobacter calcoaceticus/baumannii complex</taxon>
    </lineage>
</organism>
<feature type="domain" description="Thioredoxin-like fold" evidence="1">
    <location>
        <begin position="119"/>
        <end position="194"/>
    </location>
</feature>
<dbReference type="EMBL" id="NEPB01000017">
    <property type="protein sequence ID" value="PRN34918.1"/>
    <property type="molecule type" value="Genomic_DNA"/>
</dbReference>
<proteinExistence type="predicted"/>
<feature type="non-terminal residue" evidence="2">
    <location>
        <position position="214"/>
    </location>
</feature>
<dbReference type="InterPro" id="IPR012336">
    <property type="entry name" value="Thioredoxin-like_fold"/>
</dbReference>
<dbReference type="CDD" id="cd03026">
    <property type="entry name" value="AhpF_NTD_C"/>
    <property type="match status" value="1"/>
</dbReference>
<reference evidence="2 3" key="1">
    <citation type="submission" date="2017-04" db="EMBL/GenBank/DDBJ databases">
        <title>Comparison of Acinetobacter baumannii whole genome sequences from two major hospitals in Kuwait.</title>
        <authorList>
            <person name="Nasser K."/>
            <person name="Habibi N."/>
            <person name="Khan M.W."/>
            <person name="Purohit P."/>
            <person name="Al-Obaid I."/>
            <person name="Dhar R."/>
            <person name="Al-Fouzan W."/>
            <person name="Mustafa A.S."/>
        </authorList>
    </citation>
    <scope>NUCLEOTIDE SEQUENCE [LARGE SCALE GENOMIC DNA]</scope>
    <source>
        <strain evidence="2 3">KUFAR57</strain>
    </source>
</reference>
<accession>A0AA45BHL8</accession>
<dbReference type="PROSITE" id="PS51354">
    <property type="entry name" value="GLUTAREDOXIN_2"/>
    <property type="match status" value="1"/>
</dbReference>
<dbReference type="SUPFAM" id="SSF52833">
    <property type="entry name" value="Thioredoxin-like"/>
    <property type="match status" value="2"/>
</dbReference>
<dbReference type="CDD" id="cd02974">
    <property type="entry name" value="AhpF_NTD_N"/>
    <property type="match status" value="1"/>
</dbReference>
<gene>
    <name evidence="2" type="ORF">B9W25_09605</name>
</gene>
<dbReference type="Pfam" id="PF13192">
    <property type="entry name" value="Thioredoxin_3"/>
    <property type="match status" value="1"/>
</dbReference>
<comment type="caution">
    <text evidence="2">The sequence shown here is derived from an EMBL/GenBank/DDBJ whole genome shotgun (WGS) entry which is preliminary data.</text>
</comment>
<dbReference type="PANTHER" id="PTHR37170:SF1">
    <property type="entry name" value="GLUTAREDOXIN-LIKE PROTEIN"/>
    <property type="match status" value="1"/>
</dbReference>
<dbReference type="Proteomes" id="UP000237823">
    <property type="component" value="Unassembled WGS sequence"/>
</dbReference>
<dbReference type="Gene3D" id="3.40.30.80">
    <property type="match status" value="1"/>
</dbReference>
<protein>
    <submittedName>
        <fullName evidence="2">Alkyl hydroperoxide reductase subunit F</fullName>
    </submittedName>
</protein>
<dbReference type="PANTHER" id="PTHR37170">
    <property type="entry name" value="GLUTAREDOXIN-RELATED"/>
    <property type="match status" value="1"/>
</dbReference>
<name>A0AA45BHL8_ACIBA</name>
<dbReference type="InterPro" id="IPR036249">
    <property type="entry name" value="Thioredoxin-like_sf"/>
</dbReference>
<evidence type="ECO:0000313" key="3">
    <source>
        <dbReference type="Proteomes" id="UP000237823"/>
    </source>
</evidence>
<dbReference type="AlphaFoldDB" id="A0AA45BHL8"/>
<evidence type="ECO:0000313" key="2">
    <source>
        <dbReference type="EMBL" id="PRN34918.1"/>
    </source>
</evidence>
<dbReference type="InterPro" id="IPR044142">
    <property type="entry name" value="AhpF_NTD_N"/>
</dbReference>